<comment type="similarity">
    <text evidence="1">Belongs to the sigma-70 factor family.</text>
</comment>
<dbReference type="OrthoDB" id="2012130at2759"/>
<dbReference type="GO" id="GO:0003677">
    <property type="term" value="F:DNA binding"/>
    <property type="evidence" value="ECO:0007669"/>
    <property type="project" value="UniProtKB-KW"/>
</dbReference>
<dbReference type="PRINTS" id="PR00046">
    <property type="entry name" value="SIGMA70FCT"/>
</dbReference>
<dbReference type="EMBL" id="NBIV01000001">
    <property type="protein sequence ID" value="PXF50053.1"/>
    <property type="molecule type" value="Genomic_DNA"/>
</dbReference>
<keyword evidence="2" id="KW-0805">Transcription regulation</keyword>
<dbReference type="SUPFAM" id="SSF88659">
    <property type="entry name" value="Sigma3 and sigma4 domains of RNA polymerase sigma factors"/>
    <property type="match status" value="2"/>
</dbReference>
<dbReference type="InterPro" id="IPR013324">
    <property type="entry name" value="RNA_pol_sigma_r3/r4-like"/>
</dbReference>
<keyword evidence="5" id="KW-0804">Transcription</keyword>
<keyword evidence="4" id="KW-0238">DNA-binding</keyword>
<dbReference type="Pfam" id="PF04542">
    <property type="entry name" value="Sigma70_r2"/>
    <property type="match status" value="1"/>
</dbReference>
<dbReference type="GO" id="GO:0016987">
    <property type="term" value="F:sigma factor activity"/>
    <property type="evidence" value="ECO:0007669"/>
    <property type="project" value="UniProtKB-KW"/>
</dbReference>
<dbReference type="NCBIfam" id="TIGR02937">
    <property type="entry name" value="sigma70-ECF"/>
    <property type="match status" value="1"/>
</dbReference>
<accession>A0A2V3J6X0</accession>
<proteinExistence type="inferred from homology"/>
<evidence type="ECO:0000313" key="8">
    <source>
        <dbReference type="Proteomes" id="UP000247409"/>
    </source>
</evidence>
<dbReference type="AlphaFoldDB" id="A0A2V3J6X0"/>
<dbReference type="Gene3D" id="1.20.120.1810">
    <property type="match status" value="1"/>
</dbReference>
<evidence type="ECO:0000256" key="1">
    <source>
        <dbReference type="ARBA" id="ARBA00007788"/>
    </source>
</evidence>
<organism evidence="7 8">
    <name type="scientific">Gracilariopsis chorda</name>
    <dbReference type="NCBI Taxonomy" id="448386"/>
    <lineage>
        <taxon>Eukaryota</taxon>
        <taxon>Rhodophyta</taxon>
        <taxon>Florideophyceae</taxon>
        <taxon>Rhodymeniophycidae</taxon>
        <taxon>Gracilariales</taxon>
        <taxon>Gracilariaceae</taxon>
        <taxon>Gracilariopsis</taxon>
    </lineage>
</organism>
<keyword evidence="3" id="KW-0731">Sigma factor</keyword>
<dbReference type="GO" id="GO:0006352">
    <property type="term" value="P:DNA-templated transcription initiation"/>
    <property type="evidence" value="ECO:0007669"/>
    <property type="project" value="InterPro"/>
</dbReference>
<dbReference type="InterPro" id="IPR050239">
    <property type="entry name" value="Sigma-70_RNA_pol_init_factors"/>
</dbReference>
<evidence type="ECO:0000256" key="2">
    <source>
        <dbReference type="ARBA" id="ARBA00023015"/>
    </source>
</evidence>
<name>A0A2V3J6X0_9FLOR</name>
<gene>
    <name evidence="7" type="ORF">BWQ96_00213</name>
</gene>
<keyword evidence="8" id="KW-1185">Reference proteome</keyword>
<dbReference type="InterPro" id="IPR007627">
    <property type="entry name" value="RNA_pol_sigma70_r2"/>
</dbReference>
<dbReference type="InterPro" id="IPR014284">
    <property type="entry name" value="RNA_pol_sigma-70_dom"/>
</dbReference>
<dbReference type="Proteomes" id="UP000247409">
    <property type="component" value="Unassembled WGS sequence"/>
</dbReference>
<evidence type="ECO:0000313" key="7">
    <source>
        <dbReference type="EMBL" id="PXF50053.1"/>
    </source>
</evidence>
<evidence type="ECO:0000256" key="5">
    <source>
        <dbReference type="ARBA" id="ARBA00023163"/>
    </source>
</evidence>
<dbReference type="InterPro" id="IPR013325">
    <property type="entry name" value="RNA_pol_sigma_r2"/>
</dbReference>
<evidence type="ECO:0000256" key="3">
    <source>
        <dbReference type="ARBA" id="ARBA00023082"/>
    </source>
</evidence>
<evidence type="ECO:0000256" key="4">
    <source>
        <dbReference type="ARBA" id="ARBA00023125"/>
    </source>
</evidence>
<feature type="domain" description="RNA polymerase sigma-70 region 2" evidence="6">
    <location>
        <begin position="32"/>
        <end position="104"/>
    </location>
</feature>
<dbReference type="InterPro" id="IPR036388">
    <property type="entry name" value="WH-like_DNA-bd_sf"/>
</dbReference>
<protein>
    <submittedName>
        <fullName evidence="7">RNA polymerase sigma factor SigA</fullName>
    </submittedName>
</protein>
<sequence length="273" mass="31331">MLHASRTNPLPPHDWHLILRQRNQLVVKWLWLVYAVARKTHQIFLSAFPEAAPALSMSDLVQEGVCGLITAVERFDASRGQPFDSYAFYSIKYAILRAIQNQARPIRLPVHVLNKLSKIRTVRHQLQIANGKPVSLSQVAQLAQVDREAAKLYIQRSRSLWSIDTPIHRHSQRDAPPLRDFLVDHSVDVSRHVESMCTREAVAELVQSTELEELERNVLWLKYGLGDGIERVRAEVSRILDVRVHTVKRAELRALNKLREVVTEDVSNWAELI</sequence>
<dbReference type="PANTHER" id="PTHR30603">
    <property type="entry name" value="RNA POLYMERASE SIGMA FACTOR RPO"/>
    <property type="match status" value="1"/>
</dbReference>
<evidence type="ECO:0000259" key="6">
    <source>
        <dbReference type="Pfam" id="PF04542"/>
    </source>
</evidence>
<dbReference type="SUPFAM" id="SSF88946">
    <property type="entry name" value="Sigma2 domain of RNA polymerase sigma factors"/>
    <property type="match status" value="1"/>
</dbReference>
<dbReference type="PANTHER" id="PTHR30603:SF47">
    <property type="entry name" value="RNA POLYMERASE SIGMA FACTOR SIGD, CHLOROPLASTIC"/>
    <property type="match status" value="1"/>
</dbReference>
<comment type="caution">
    <text evidence="7">The sequence shown here is derived from an EMBL/GenBank/DDBJ whole genome shotgun (WGS) entry which is preliminary data.</text>
</comment>
<reference evidence="7 8" key="1">
    <citation type="journal article" date="2018" name="Mol. Biol. Evol.">
        <title>Analysis of the draft genome of the red seaweed Gracilariopsis chorda provides insights into genome size evolution in Rhodophyta.</title>
        <authorList>
            <person name="Lee J."/>
            <person name="Yang E.C."/>
            <person name="Graf L."/>
            <person name="Yang J.H."/>
            <person name="Qiu H."/>
            <person name="Zel Zion U."/>
            <person name="Chan C.X."/>
            <person name="Stephens T.G."/>
            <person name="Weber A.P.M."/>
            <person name="Boo G.H."/>
            <person name="Boo S.M."/>
            <person name="Kim K.M."/>
            <person name="Shin Y."/>
            <person name="Jung M."/>
            <person name="Lee S.J."/>
            <person name="Yim H.S."/>
            <person name="Lee J.H."/>
            <person name="Bhattacharya D."/>
            <person name="Yoon H.S."/>
        </authorList>
    </citation>
    <scope>NUCLEOTIDE SEQUENCE [LARGE SCALE GENOMIC DNA]</scope>
    <source>
        <strain evidence="7 8">SKKU-2015</strain>
        <tissue evidence="7">Whole body</tissue>
    </source>
</reference>
<dbReference type="InterPro" id="IPR000943">
    <property type="entry name" value="RNA_pol_sigma70"/>
</dbReference>
<dbReference type="Gene3D" id="1.10.10.10">
    <property type="entry name" value="Winged helix-like DNA-binding domain superfamily/Winged helix DNA-binding domain"/>
    <property type="match status" value="2"/>
</dbReference>